<dbReference type="Pfam" id="PF10270">
    <property type="entry name" value="MMgT"/>
    <property type="match status" value="1"/>
</dbReference>
<evidence type="ECO:0000256" key="9">
    <source>
        <dbReference type="SAM" id="SignalP"/>
    </source>
</evidence>
<dbReference type="GO" id="GO:0022890">
    <property type="term" value="F:inorganic cation transmembrane transporter activity"/>
    <property type="evidence" value="ECO:0007669"/>
    <property type="project" value="TreeGrafter"/>
</dbReference>
<keyword evidence="8" id="KW-0813">Transport</keyword>
<gene>
    <name evidence="10" type="ORF">RDWZM_010275</name>
</gene>
<evidence type="ECO:0000256" key="2">
    <source>
        <dbReference type="ARBA" id="ARBA00006109"/>
    </source>
</evidence>
<dbReference type="Proteomes" id="UP001142055">
    <property type="component" value="Chromosome 4"/>
</dbReference>
<evidence type="ECO:0000313" key="11">
    <source>
        <dbReference type="Proteomes" id="UP001142055"/>
    </source>
</evidence>
<sequence>MYLRTLVHVGLVSLIHAAFSAAQHKSYRRIVRVEVQTDMSVASVPTNLPLDIVIQALISCFVVLTALVADSGHFKAIRTLDDHNRKPQCTFDNLPSLYVFSHRGRMLR</sequence>
<evidence type="ECO:0000313" key="10">
    <source>
        <dbReference type="EMBL" id="KAJ6215775.1"/>
    </source>
</evidence>
<comment type="caution">
    <text evidence="8">Lacks conserved residue(s) required for the propagation of feature annotation.</text>
</comment>
<accession>A0A9Q0LY63</accession>
<comment type="similarity">
    <text evidence="2 8">Belongs to the membrane magnesium transporter (TC 1.A.67) family.</text>
</comment>
<reference evidence="10" key="1">
    <citation type="submission" date="2022-12" db="EMBL/GenBank/DDBJ databases">
        <title>Genome assemblies of Blomia tropicalis.</title>
        <authorList>
            <person name="Cui Y."/>
        </authorList>
    </citation>
    <scope>NUCLEOTIDE SEQUENCE</scope>
    <source>
        <tissue evidence="10">Adult mites</tissue>
    </source>
</reference>
<keyword evidence="8" id="KW-0333">Golgi apparatus</keyword>
<comment type="caution">
    <text evidence="10">The sequence shown here is derived from an EMBL/GenBank/DDBJ whole genome shotgun (WGS) entry which is preliminary data.</text>
</comment>
<keyword evidence="8" id="KW-0967">Endosome</keyword>
<dbReference type="InterPro" id="IPR018937">
    <property type="entry name" value="MMgT"/>
</dbReference>
<dbReference type="PANTHER" id="PTHR21181:SF7">
    <property type="entry name" value="ER MEMBRANE PROTEIN COMPLEX SUBUNIT 5"/>
    <property type="match status" value="1"/>
</dbReference>
<comment type="subunit">
    <text evidence="3">Component of the ER membrane protein complex (EMC).</text>
</comment>
<feature type="signal peptide" evidence="9">
    <location>
        <begin position="1"/>
        <end position="22"/>
    </location>
</feature>
<keyword evidence="4 8" id="KW-0812">Transmembrane</keyword>
<keyword evidence="8" id="KW-0460">Magnesium</keyword>
<evidence type="ECO:0000256" key="7">
    <source>
        <dbReference type="ARBA" id="ARBA00023136"/>
    </source>
</evidence>
<keyword evidence="7 8" id="KW-0472">Membrane</keyword>
<dbReference type="PANTHER" id="PTHR21181">
    <property type="match status" value="1"/>
</dbReference>
<feature type="transmembrane region" description="Helical" evidence="8">
    <location>
        <begin position="52"/>
        <end position="69"/>
    </location>
</feature>
<evidence type="ECO:0000256" key="5">
    <source>
        <dbReference type="ARBA" id="ARBA00022824"/>
    </source>
</evidence>
<dbReference type="AlphaFoldDB" id="A0A9Q0LY63"/>
<evidence type="ECO:0000256" key="6">
    <source>
        <dbReference type="ARBA" id="ARBA00022989"/>
    </source>
</evidence>
<keyword evidence="9" id="KW-0732">Signal</keyword>
<dbReference type="OMA" id="HKSYRRI"/>
<keyword evidence="6 8" id="KW-1133">Transmembrane helix</keyword>
<evidence type="ECO:0000256" key="8">
    <source>
        <dbReference type="RuleBase" id="RU367002"/>
    </source>
</evidence>
<keyword evidence="5 8" id="KW-0256">Endoplasmic reticulum</keyword>
<comment type="subcellular location">
    <subcellularLocation>
        <location evidence="1">Endoplasmic reticulum membrane</location>
        <topology evidence="1">Multi-pass membrane protein</topology>
    </subcellularLocation>
    <subcellularLocation>
        <location evidence="8">Golgi apparatus membrane</location>
        <topology evidence="8">Multi-pass membrane protein</topology>
    </subcellularLocation>
    <subcellularLocation>
        <location evidence="8">Early endosome membrane</location>
        <topology evidence="8">Multi-pass membrane protein</topology>
    </subcellularLocation>
</comment>
<feature type="chain" id="PRO_5040256945" description="Membrane magnesium transporter" evidence="9">
    <location>
        <begin position="23"/>
        <end position="108"/>
    </location>
</feature>
<dbReference type="EMBL" id="JAPWDV010000004">
    <property type="protein sequence ID" value="KAJ6215775.1"/>
    <property type="molecule type" value="Genomic_DNA"/>
</dbReference>
<protein>
    <recommendedName>
        <fullName evidence="8">Membrane magnesium transporter</fullName>
    </recommendedName>
</protein>
<organism evidence="10 11">
    <name type="scientific">Blomia tropicalis</name>
    <name type="common">Mite</name>
    <dbReference type="NCBI Taxonomy" id="40697"/>
    <lineage>
        <taxon>Eukaryota</taxon>
        <taxon>Metazoa</taxon>
        <taxon>Ecdysozoa</taxon>
        <taxon>Arthropoda</taxon>
        <taxon>Chelicerata</taxon>
        <taxon>Arachnida</taxon>
        <taxon>Acari</taxon>
        <taxon>Acariformes</taxon>
        <taxon>Sarcoptiformes</taxon>
        <taxon>Astigmata</taxon>
        <taxon>Glycyphagoidea</taxon>
        <taxon>Echimyopodidae</taxon>
        <taxon>Blomia</taxon>
    </lineage>
</organism>
<name>A0A9Q0LY63_BLOTA</name>
<evidence type="ECO:0000256" key="1">
    <source>
        <dbReference type="ARBA" id="ARBA00004477"/>
    </source>
</evidence>
<evidence type="ECO:0000256" key="3">
    <source>
        <dbReference type="ARBA" id="ARBA00011276"/>
    </source>
</evidence>
<dbReference type="GO" id="GO:0000139">
    <property type="term" value="C:Golgi membrane"/>
    <property type="evidence" value="ECO:0007669"/>
    <property type="project" value="UniProtKB-SubCell"/>
</dbReference>
<dbReference type="GO" id="GO:0031901">
    <property type="term" value="C:early endosome membrane"/>
    <property type="evidence" value="ECO:0007669"/>
    <property type="project" value="UniProtKB-SubCell"/>
</dbReference>
<comment type="function">
    <text evidence="8">Part of the endoplasmic reticulum membrane protein complex (EMC) that enables the energy-independent insertion into endoplasmic reticulum membranes of newly synthesized membrane proteins. May be involved in Mg(2+) transport.</text>
</comment>
<proteinExistence type="inferred from homology"/>
<evidence type="ECO:0000256" key="4">
    <source>
        <dbReference type="ARBA" id="ARBA00022692"/>
    </source>
</evidence>
<dbReference type="OrthoDB" id="44756at2759"/>
<keyword evidence="11" id="KW-1185">Reference proteome</keyword>
<dbReference type="GO" id="GO:0072546">
    <property type="term" value="C:EMC complex"/>
    <property type="evidence" value="ECO:0007669"/>
    <property type="project" value="UniProtKB-UniRule"/>
</dbReference>
<dbReference type="GO" id="GO:0005886">
    <property type="term" value="C:plasma membrane"/>
    <property type="evidence" value="ECO:0007669"/>
    <property type="project" value="TreeGrafter"/>
</dbReference>